<reference evidence="6 7" key="1">
    <citation type="journal article" date="2021" name="Int. J. Syst. Evol. Microbiol.">
        <title>Reticulibacter mediterranei gen. nov., sp. nov., within the new family Reticulibacteraceae fam. nov., and Ktedonospora formicarum gen. nov., sp. nov., Ktedonobacter robiniae sp. nov., Dictyobacter formicarum sp. nov. and Dictyobacter arantiisoli sp. nov., belonging to the class Ktedonobacteria.</title>
        <authorList>
            <person name="Yabe S."/>
            <person name="Zheng Y."/>
            <person name="Wang C.M."/>
            <person name="Sakai Y."/>
            <person name="Abe K."/>
            <person name="Yokota A."/>
            <person name="Donadio S."/>
            <person name="Cavaletti L."/>
            <person name="Monciardini P."/>
        </authorList>
    </citation>
    <scope>NUCLEOTIDE SEQUENCE [LARGE SCALE GENOMIC DNA]</scope>
    <source>
        <strain evidence="6 7">SOSP1-30</strain>
    </source>
</reference>
<keyword evidence="7" id="KW-1185">Reference proteome</keyword>
<dbReference type="InterPro" id="IPR011251">
    <property type="entry name" value="Luciferase-like_dom"/>
</dbReference>
<comment type="caution">
    <text evidence="6">The sequence shown here is derived from an EMBL/GenBank/DDBJ whole genome shotgun (WGS) entry which is preliminary data.</text>
</comment>
<evidence type="ECO:0000256" key="4">
    <source>
        <dbReference type="ARBA" id="ARBA00023033"/>
    </source>
</evidence>
<evidence type="ECO:0000256" key="1">
    <source>
        <dbReference type="ARBA" id="ARBA00022630"/>
    </source>
</evidence>
<dbReference type="InterPro" id="IPR019923">
    <property type="entry name" value="Lucif-like_OxRdtase_MSMEG_2516"/>
</dbReference>
<proteinExistence type="predicted"/>
<dbReference type="NCBIfam" id="TIGR03621">
    <property type="entry name" value="F420_MSMEG_2516"/>
    <property type="match status" value="1"/>
</dbReference>
<keyword evidence="2" id="KW-0288">FMN</keyword>
<keyword evidence="3" id="KW-0560">Oxidoreductase</keyword>
<dbReference type="EMBL" id="BNJG01000003">
    <property type="protein sequence ID" value="GHO58596.1"/>
    <property type="molecule type" value="Genomic_DNA"/>
</dbReference>
<evidence type="ECO:0000256" key="3">
    <source>
        <dbReference type="ARBA" id="ARBA00023002"/>
    </source>
</evidence>
<dbReference type="RefSeq" id="WP_201374862.1">
    <property type="nucleotide sequence ID" value="NZ_BNJG01000003.1"/>
</dbReference>
<keyword evidence="1" id="KW-0285">Flavoprotein</keyword>
<dbReference type="InterPro" id="IPR036661">
    <property type="entry name" value="Luciferase-like_sf"/>
</dbReference>
<organism evidence="6 7">
    <name type="scientific">Ktedonobacter robiniae</name>
    <dbReference type="NCBI Taxonomy" id="2778365"/>
    <lineage>
        <taxon>Bacteria</taxon>
        <taxon>Bacillati</taxon>
        <taxon>Chloroflexota</taxon>
        <taxon>Ktedonobacteria</taxon>
        <taxon>Ktedonobacterales</taxon>
        <taxon>Ktedonobacteraceae</taxon>
        <taxon>Ktedonobacter</taxon>
    </lineage>
</organism>
<feature type="domain" description="Luciferase-like" evidence="5">
    <location>
        <begin position="13"/>
        <end position="190"/>
    </location>
</feature>
<accession>A0ABQ3V0C7</accession>
<dbReference type="Gene3D" id="3.20.20.30">
    <property type="entry name" value="Luciferase-like domain"/>
    <property type="match status" value="1"/>
</dbReference>
<dbReference type="PANTHER" id="PTHR42847">
    <property type="entry name" value="ALKANESULFONATE MONOOXYGENASE"/>
    <property type="match status" value="1"/>
</dbReference>
<sequence length="295" mass="32060">MSRPFRFGVVAAYAQSHRAWIETARKAETLGYATLLIPDRANIGSLAPLTALATAAEATTSLHVGSYVFSNEYRHPVILAREAATLALLSEGRFELGLGAGVGEAEARQLGIDFPKAGTRVARLEETLQITRRLFAEEVVNFTGKHYTLRDVKGFTGPMQQGRPPLLVAGAGERMLKLAAREADIIAIGSKFTGRGPDPSDATLEQKLAWIREAAGERFSELELSQTIYHMQISDSVSELAPSAGGPPIPKQAFTTEQAVAHLLEQRERFGFSYLQVYEGQMENFAPVMALLAGK</sequence>
<evidence type="ECO:0000313" key="7">
    <source>
        <dbReference type="Proteomes" id="UP000654345"/>
    </source>
</evidence>
<dbReference type="SUPFAM" id="SSF51679">
    <property type="entry name" value="Bacterial luciferase-like"/>
    <property type="match status" value="1"/>
</dbReference>
<gene>
    <name evidence="6" type="ORF">KSB_70710</name>
</gene>
<keyword evidence="4" id="KW-0503">Monooxygenase</keyword>
<name>A0ABQ3V0C7_9CHLR</name>
<dbReference type="InterPro" id="IPR050172">
    <property type="entry name" value="SsuD_RutA_monooxygenase"/>
</dbReference>
<evidence type="ECO:0000256" key="2">
    <source>
        <dbReference type="ARBA" id="ARBA00022643"/>
    </source>
</evidence>
<dbReference type="PANTHER" id="PTHR42847:SF4">
    <property type="entry name" value="ALKANESULFONATE MONOOXYGENASE-RELATED"/>
    <property type="match status" value="1"/>
</dbReference>
<evidence type="ECO:0000313" key="6">
    <source>
        <dbReference type="EMBL" id="GHO58596.1"/>
    </source>
</evidence>
<dbReference type="Pfam" id="PF00296">
    <property type="entry name" value="Bac_luciferase"/>
    <property type="match status" value="1"/>
</dbReference>
<dbReference type="Proteomes" id="UP000654345">
    <property type="component" value="Unassembled WGS sequence"/>
</dbReference>
<protein>
    <submittedName>
        <fullName evidence="6">LLM class F420-dependent oxidoreductase</fullName>
    </submittedName>
</protein>
<evidence type="ECO:0000259" key="5">
    <source>
        <dbReference type="Pfam" id="PF00296"/>
    </source>
</evidence>